<protein>
    <submittedName>
        <fullName evidence="1">Uncharacterized protein</fullName>
    </submittedName>
</protein>
<keyword evidence="2" id="KW-1185">Reference proteome</keyword>
<dbReference type="EMBL" id="MU971362">
    <property type="protein sequence ID" value="KAK9237997.1"/>
    <property type="molecule type" value="Genomic_DNA"/>
</dbReference>
<comment type="caution">
    <text evidence="1">The sequence shown here is derived from an EMBL/GenBank/DDBJ whole genome shotgun (WGS) entry which is preliminary data.</text>
</comment>
<proteinExistence type="predicted"/>
<evidence type="ECO:0000313" key="2">
    <source>
        <dbReference type="Proteomes" id="UP001433508"/>
    </source>
</evidence>
<evidence type="ECO:0000313" key="1">
    <source>
        <dbReference type="EMBL" id="KAK9237997.1"/>
    </source>
</evidence>
<gene>
    <name evidence="1" type="ORF">V1525DRAFT_402616</name>
</gene>
<organism evidence="1 2">
    <name type="scientific">Lipomyces kononenkoae</name>
    <name type="common">Yeast</name>
    <dbReference type="NCBI Taxonomy" id="34357"/>
    <lineage>
        <taxon>Eukaryota</taxon>
        <taxon>Fungi</taxon>
        <taxon>Dikarya</taxon>
        <taxon>Ascomycota</taxon>
        <taxon>Saccharomycotina</taxon>
        <taxon>Lipomycetes</taxon>
        <taxon>Lipomycetales</taxon>
        <taxon>Lipomycetaceae</taxon>
        <taxon>Lipomyces</taxon>
    </lineage>
</organism>
<reference evidence="2" key="1">
    <citation type="journal article" date="2024" name="Front. Bioeng. Biotechnol.">
        <title>Genome-scale model development and genomic sequencing of the oleaginous clade Lipomyces.</title>
        <authorList>
            <person name="Czajka J.J."/>
            <person name="Han Y."/>
            <person name="Kim J."/>
            <person name="Mondo S.J."/>
            <person name="Hofstad B.A."/>
            <person name="Robles A."/>
            <person name="Haridas S."/>
            <person name="Riley R."/>
            <person name="LaButti K."/>
            <person name="Pangilinan J."/>
            <person name="Andreopoulos W."/>
            <person name="Lipzen A."/>
            <person name="Yan J."/>
            <person name="Wang M."/>
            <person name="Ng V."/>
            <person name="Grigoriev I.V."/>
            <person name="Spatafora J.W."/>
            <person name="Magnuson J.K."/>
            <person name="Baker S.E."/>
            <person name="Pomraning K.R."/>
        </authorList>
    </citation>
    <scope>NUCLEOTIDE SEQUENCE [LARGE SCALE GENOMIC DNA]</scope>
    <source>
        <strain evidence="2">CBS 7786</strain>
    </source>
</reference>
<accession>A0ACC3T4J3</accession>
<sequence length="473" mass="52479">MDAETFEVIILPPPPSITTLSRTIPVTDLPSLLQYYLRRHHRFKDCSSTESDNSTLTLRVCDLNEYLAVGFGIQAYIFPGVKLSAQTCELTDITIAKEDALTPPSPCTLSFIRENIAVQGKIFVSPVGQKEEKKWHGIARAAAMDRIMGIKKSTLGHAGAGLRFCVRLTNGDDPIILQQTVCATEAPSAPSPKKTKPATSTKNSPSRIARSAVSKSDHAQHKKLPATTKQQSLSVKTNPKSYTRINPEFTPESSPLKSAKTSTSFTVSRLPFTPSDQSDRTLLSSITDDDARNALNETPSYIALRTDVTDKPNVWKGHSRWRMPNIFAGECPDGSHMPSIDVLPLDRLNIRQPGEPVVKSGPESPVKGLRAEYFSDANRVRRWEGLFTASEIDKRLNDEDLGLAKSEWARRIKQERLRLREQYNSLDGADDEDREMARKKTQSVELLARNDSSRGSENTASKLMHEFTTVSVS</sequence>
<name>A0ACC3T4J3_LIPKO</name>
<dbReference type="Proteomes" id="UP001433508">
    <property type="component" value="Unassembled WGS sequence"/>
</dbReference>